<evidence type="ECO:0000259" key="8">
    <source>
        <dbReference type="Pfam" id="PF16198"/>
    </source>
</evidence>
<reference evidence="9 10" key="1">
    <citation type="submission" date="2023-11" db="EMBL/GenBank/DDBJ databases">
        <title>MicrobeMod: A computational toolkit for identifying prokaryotic methylation and restriction-modification with nanopore sequencing.</title>
        <authorList>
            <person name="Crits-Christoph A."/>
            <person name="Kang S.C."/>
            <person name="Lee H."/>
            <person name="Ostrov N."/>
        </authorList>
    </citation>
    <scope>NUCLEOTIDE SEQUENCE [LARGE SCALE GENOMIC DNA]</scope>
    <source>
        <strain evidence="9 10">DSMZ 16071</strain>
    </source>
</reference>
<comment type="catalytic activity">
    <reaction evidence="1 5">
        <text>uridine(55) in tRNA = pseudouridine(55) in tRNA</text>
        <dbReference type="Rhea" id="RHEA:42532"/>
        <dbReference type="Rhea" id="RHEA-COMP:10101"/>
        <dbReference type="Rhea" id="RHEA-COMP:10102"/>
        <dbReference type="ChEBI" id="CHEBI:65314"/>
        <dbReference type="ChEBI" id="CHEBI:65315"/>
        <dbReference type="EC" id="5.4.99.25"/>
    </reaction>
</comment>
<dbReference type="InterPro" id="IPR036974">
    <property type="entry name" value="PUA_sf"/>
</dbReference>
<name>A0ABZ0X4D3_9GAMM</name>
<dbReference type="Gene3D" id="2.30.130.10">
    <property type="entry name" value="PUA domain"/>
    <property type="match status" value="1"/>
</dbReference>
<dbReference type="Pfam" id="PF01509">
    <property type="entry name" value="TruB_N"/>
    <property type="match status" value="1"/>
</dbReference>
<evidence type="ECO:0000259" key="7">
    <source>
        <dbReference type="Pfam" id="PF09157"/>
    </source>
</evidence>
<evidence type="ECO:0000256" key="3">
    <source>
        <dbReference type="ARBA" id="ARBA00022694"/>
    </source>
</evidence>
<feature type="domain" description="Pseudouridine synthase II N-terminal" evidence="6">
    <location>
        <begin position="38"/>
        <end position="180"/>
    </location>
</feature>
<evidence type="ECO:0000259" key="6">
    <source>
        <dbReference type="Pfam" id="PF01509"/>
    </source>
</evidence>
<dbReference type="Proteomes" id="UP001324185">
    <property type="component" value="Chromosome"/>
</dbReference>
<comment type="similarity">
    <text evidence="2 5">Belongs to the pseudouridine synthase TruB family. Type 1 subfamily.</text>
</comment>
<dbReference type="NCBIfam" id="TIGR00431">
    <property type="entry name" value="TruB"/>
    <property type="match status" value="1"/>
</dbReference>
<feature type="domain" description="tRNA pseudouridylate synthase B C-terminal" evidence="8">
    <location>
        <begin position="181"/>
        <end position="242"/>
    </location>
</feature>
<dbReference type="InterPro" id="IPR015947">
    <property type="entry name" value="PUA-like_sf"/>
</dbReference>
<organism evidence="9 10">
    <name type="scientific">Kangiella aquimarina</name>
    <dbReference type="NCBI Taxonomy" id="261965"/>
    <lineage>
        <taxon>Bacteria</taxon>
        <taxon>Pseudomonadati</taxon>
        <taxon>Pseudomonadota</taxon>
        <taxon>Gammaproteobacteria</taxon>
        <taxon>Kangiellales</taxon>
        <taxon>Kangiellaceae</taxon>
        <taxon>Kangiella</taxon>
    </lineage>
</organism>
<dbReference type="InterPro" id="IPR020103">
    <property type="entry name" value="PsdUridine_synth_cat_dom_sf"/>
</dbReference>
<evidence type="ECO:0000256" key="1">
    <source>
        <dbReference type="ARBA" id="ARBA00000385"/>
    </source>
</evidence>
<accession>A0ABZ0X4D3</accession>
<evidence type="ECO:0000313" key="10">
    <source>
        <dbReference type="Proteomes" id="UP001324185"/>
    </source>
</evidence>
<dbReference type="InterPro" id="IPR014780">
    <property type="entry name" value="tRNA_psdUridine_synth_TruB"/>
</dbReference>
<evidence type="ECO:0000256" key="4">
    <source>
        <dbReference type="ARBA" id="ARBA00023235"/>
    </source>
</evidence>
<feature type="domain" description="tRNA pseudouridine synthase II TruB subfamily 1 C-terminal" evidence="7">
    <location>
        <begin position="246"/>
        <end position="301"/>
    </location>
</feature>
<keyword evidence="3 5" id="KW-0819">tRNA processing</keyword>
<dbReference type="Gene3D" id="3.30.2350.10">
    <property type="entry name" value="Pseudouridine synthase"/>
    <property type="match status" value="1"/>
</dbReference>
<dbReference type="Pfam" id="PF16198">
    <property type="entry name" value="TruB_C_2"/>
    <property type="match status" value="1"/>
</dbReference>
<keyword evidence="4 5" id="KW-0413">Isomerase</keyword>
<dbReference type="RefSeq" id="WP_018623367.1">
    <property type="nucleotide sequence ID" value="NZ_CP140158.1"/>
</dbReference>
<dbReference type="SUPFAM" id="SSF55120">
    <property type="entry name" value="Pseudouridine synthase"/>
    <property type="match status" value="1"/>
</dbReference>
<gene>
    <name evidence="5 9" type="primary">truB</name>
    <name evidence="9" type="ORF">SR900_00540</name>
</gene>
<evidence type="ECO:0000313" key="9">
    <source>
        <dbReference type="EMBL" id="WQG85384.1"/>
    </source>
</evidence>
<dbReference type="SUPFAM" id="SSF88697">
    <property type="entry name" value="PUA domain-like"/>
    <property type="match status" value="1"/>
</dbReference>
<dbReference type="GO" id="GO:0160148">
    <property type="term" value="F:tRNA pseudouridine(55) synthase activity"/>
    <property type="evidence" value="ECO:0007669"/>
    <property type="project" value="UniProtKB-EC"/>
</dbReference>
<dbReference type="EC" id="5.4.99.25" evidence="5"/>
<dbReference type="EMBL" id="CP140158">
    <property type="protein sequence ID" value="WQG85384.1"/>
    <property type="molecule type" value="Genomic_DNA"/>
</dbReference>
<sequence length="308" mass="33885">MGRRRKRGRDITGILLLDKPTDITSNKALQQAKFLYFAAKAGHTGALDPIATGVLPICFGEATKFSQYLLNADKKYRVTAKLGEKTTTADREGEVIESKPVDVTEEQLVKVLQQFKGTISQVPSMYSALKKDGVPLYKLARKGIEVERDAREVDIYSLELVTFSDDEFVLDVHCSKGTYVRNLVEDIGDELGCGAHVLELRRTAVGDFNLGQTVTLAHLEELKQVDAKLEMDELLLPVEQALSHMPLVQLTDDEAYYIRLGQAVQIAGVPIDGSVGLLHDDQFIGVGVINDDGKVAPSRLIRTDEASV</sequence>
<dbReference type="InterPro" id="IPR015240">
    <property type="entry name" value="tRNA_sdUridine_synth_fam1_C"/>
</dbReference>
<evidence type="ECO:0000256" key="5">
    <source>
        <dbReference type="HAMAP-Rule" id="MF_01080"/>
    </source>
</evidence>
<dbReference type="HAMAP" id="MF_01080">
    <property type="entry name" value="TruB_bact"/>
    <property type="match status" value="1"/>
</dbReference>
<dbReference type="Pfam" id="PF09157">
    <property type="entry name" value="TruB-C_2"/>
    <property type="match status" value="1"/>
</dbReference>
<dbReference type="InterPro" id="IPR002501">
    <property type="entry name" value="PsdUridine_synth_N"/>
</dbReference>
<dbReference type="InterPro" id="IPR032819">
    <property type="entry name" value="TruB_C"/>
</dbReference>
<dbReference type="PANTHER" id="PTHR13767">
    <property type="entry name" value="TRNA-PSEUDOURIDINE SYNTHASE"/>
    <property type="match status" value="1"/>
</dbReference>
<dbReference type="CDD" id="cd02573">
    <property type="entry name" value="PseudoU_synth_EcTruB"/>
    <property type="match status" value="1"/>
</dbReference>
<keyword evidence="10" id="KW-1185">Reference proteome</keyword>
<comment type="function">
    <text evidence="5">Responsible for synthesis of pseudouridine from uracil-55 in the psi GC loop of transfer RNAs.</text>
</comment>
<protein>
    <recommendedName>
        <fullName evidence="5">tRNA pseudouridine synthase B</fullName>
        <ecNumber evidence="5">5.4.99.25</ecNumber>
    </recommendedName>
    <alternativeName>
        <fullName evidence="5">tRNA pseudouridine(55) synthase</fullName>
        <shortName evidence="5">Psi55 synthase</shortName>
    </alternativeName>
    <alternativeName>
        <fullName evidence="5">tRNA pseudouridylate synthase</fullName>
    </alternativeName>
    <alternativeName>
        <fullName evidence="5">tRNA-uridine isomerase</fullName>
    </alternativeName>
</protein>
<dbReference type="PANTHER" id="PTHR13767:SF2">
    <property type="entry name" value="PSEUDOURIDYLATE SYNTHASE TRUB1"/>
    <property type="match status" value="1"/>
</dbReference>
<feature type="active site" description="Nucleophile" evidence="5">
    <location>
        <position position="48"/>
    </location>
</feature>
<dbReference type="CDD" id="cd21152">
    <property type="entry name" value="PUA_TruB_bacterial"/>
    <property type="match status" value="1"/>
</dbReference>
<evidence type="ECO:0000256" key="2">
    <source>
        <dbReference type="ARBA" id="ARBA00005642"/>
    </source>
</evidence>
<proteinExistence type="inferred from homology"/>